<dbReference type="OrthoDB" id="358807at2"/>
<dbReference type="Gene3D" id="1.25.40.10">
    <property type="entry name" value="Tetratricopeptide repeat domain"/>
    <property type="match status" value="3"/>
</dbReference>
<accession>A0A1U7M6E0</accession>
<dbReference type="EMBL" id="LTDM01000016">
    <property type="protein sequence ID" value="OLS02820.1"/>
    <property type="molecule type" value="Genomic_DNA"/>
</dbReference>
<evidence type="ECO:0000256" key="2">
    <source>
        <dbReference type="ARBA" id="ARBA00022803"/>
    </source>
</evidence>
<dbReference type="RefSeq" id="WP_075726056.1">
    <property type="nucleotide sequence ID" value="NZ_LTDM01000016.1"/>
</dbReference>
<feature type="repeat" description="TPR" evidence="3">
    <location>
        <begin position="293"/>
        <end position="326"/>
    </location>
</feature>
<protein>
    <submittedName>
        <fullName evidence="4">Photosystem I assembly protein Ycf3</fullName>
    </submittedName>
</protein>
<gene>
    <name evidence="4" type="primary">ycf3</name>
    <name evidence="4" type="ORF">TICRE_11700</name>
</gene>
<dbReference type="PROSITE" id="PS50005">
    <property type="entry name" value="TPR"/>
    <property type="match status" value="3"/>
</dbReference>
<keyword evidence="1" id="KW-0677">Repeat</keyword>
<feature type="repeat" description="TPR" evidence="3">
    <location>
        <begin position="327"/>
        <end position="360"/>
    </location>
</feature>
<dbReference type="InterPro" id="IPR011990">
    <property type="entry name" value="TPR-like_helical_dom_sf"/>
</dbReference>
<feature type="repeat" description="TPR" evidence="3">
    <location>
        <begin position="259"/>
        <end position="292"/>
    </location>
</feature>
<dbReference type="SMART" id="SM00028">
    <property type="entry name" value="TPR"/>
    <property type="match status" value="3"/>
</dbReference>
<keyword evidence="5" id="KW-1185">Reference proteome</keyword>
<organism evidence="4 5">
    <name type="scientific">Tissierella creatinophila DSM 6911</name>
    <dbReference type="NCBI Taxonomy" id="1123403"/>
    <lineage>
        <taxon>Bacteria</taxon>
        <taxon>Bacillati</taxon>
        <taxon>Bacillota</taxon>
        <taxon>Tissierellia</taxon>
        <taxon>Tissierellales</taxon>
        <taxon>Tissierellaceae</taxon>
        <taxon>Tissierella</taxon>
    </lineage>
</organism>
<dbReference type="Pfam" id="PF13181">
    <property type="entry name" value="TPR_8"/>
    <property type="match status" value="3"/>
</dbReference>
<proteinExistence type="predicted"/>
<dbReference type="InterPro" id="IPR051012">
    <property type="entry name" value="CellSynth/LPSAsmb/PSIAsmb"/>
</dbReference>
<keyword evidence="2 3" id="KW-0802">TPR repeat</keyword>
<reference evidence="4 5" key="1">
    <citation type="submission" date="2016-02" db="EMBL/GenBank/DDBJ databases">
        <title>Genome sequence of Tissierella creatinophila DSM 6911.</title>
        <authorList>
            <person name="Poehlein A."/>
            <person name="Daniel R."/>
        </authorList>
    </citation>
    <scope>NUCLEOTIDE SEQUENCE [LARGE SCALE GENOMIC DNA]</scope>
    <source>
        <strain evidence="4 5">DSM 6911</strain>
    </source>
</reference>
<evidence type="ECO:0000313" key="5">
    <source>
        <dbReference type="Proteomes" id="UP000186112"/>
    </source>
</evidence>
<dbReference type="AlphaFoldDB" id="A0A1U7M6E0"/>
<evidence type="ECO:0000256" key="1">
    <source>
        <dbReference type="ARBA" id="ARBA00022737"/>
    </source>
</evidence>
<dbReference type="PANTHER" id="PTHR45586:SF1">
    <property type="entry name" value="LIPOPOLYSACCHARIDE ASSEMBLY PROTEIN B"/>
    <property type="match status" value="1"/>
</dbReference>
<evidence type="ECO:0000256" key="3">
    <source>
        <dbReference type="PROSITE-ProRule" id="PRU00339"/>
    </source>
</evidence>
<dbReference type="SUPFAM" id="SSF48452">
    <property type="entry name" value="TPR-like"/>
    <property type="match status" value="1"/>
</dbReference>
<sequence>MDYIAKMLKKKTEDLSFIQIKNNAQLKDKVYDMVDIPLPILTNSLIQAVKGRDDQEIDLSKVIDGIIYLLGIGDADFPYIDKYKILIRKISPEIEEVILFKAMDSFKEGDIESNLISIRALLSLNPDHVKALFQYAIVLETIGKSLLEKEDIDGGEEVLRLSTLNFERILDIDKEYSLAYYKLGYHYRYLSQYIKTDLIWGKFLKFSSDELLKEEIREELDVIKDEVNFETAISYISYSDYKKALDFILKLLPNHEESWNVNYLIGKCYNGLGQTESAIEYFNAAIKYNVEESDLYNDLGVLYYNIGEIYNAITTFTEGLKYNQEDYKLIFNRSLMYSVLEEYEKALEDAKRAYELNPDNSIAEQIKWLEEQI</sequence>
<name>A0A1U7M6E0_TISCR</name>
<evidence type="ECO:0000313" key="4">
    <source>
        <dbReference type="EMBL" id="OLS02820.1"/>
    </source>
</evidence>
<dbReference type="PANTHER" id="PTHR45586">
    <property type="entry name" value="TPR REPEAT-CONTAINING PROTEIN PA4667"/>
    <property type="match status" value="1"/>
</dbReference>
<comment type="caution">
    <text evidence="4">The sequence shown here is derived from an EMBL/GenBank/DDBJ whole genome shotgun (WGS) entry which is preliminary data.</text>
</comment>
<dbReference type="Proteomes" id="UP000186112">
    <property type="component" value="Unassembled WGS sequence"/>
</dbReference>
<dbReference type="InterPro" id="IPR019734">
    <property type="entry name" value="TPR_rpt"/>
</dbReference>